<evidence type="ECO:0000313" key="11">
    <source>
        <dbReference type="Proteomes" id="UP001501427"/>
    </source>
</evidence>
<dbReference type="Gene3D" id="1.20.5.1930">
    <property type="match status" value="1"/>
</dbReference>
<dbReference type="EMBL" id="BAAAHD010000008">
    <property type="protein sequence ID" value="GAA0551011.1"/>
    <property type="molecule type" value="Genomic_DNA"/>
</dbReference>
<evidence type="ECO:0000256" key="4">
    <source>
        <dbReference type="ARBA" id="ARBA00022679"/>
    </source>
</evidence>
<proteinExistence type="predicted"/>
<evidence type="ECO:0000256" key="3">
    <source>
        <dbReference type="ARBA" id="ARBA00022553"/>
    </source>
</evidence>
<organism evidence="10 11">
    <name type="scientific">Actinomadura livida</name>
    <dbReference type="NCBI Taxonomy" id="79909"/>
    <lineage>
        <taxon>Bacteria</taxon>
        <taxon>Bacillati</taxon>
        <taxon>Actinomycetota</taxon>
        <taxon>Actinomycetes</taxon>
        <taxon>Streptosporangiales</taxon>
        <taxon>Thermomonosporaceae</taxon>
        <taxon>Actinomadura</taxon>
    </lineage>
</organism>
<evidence type="ECO:0000256" key="2">
    <source>
        <dbReference type="ARBA" id="ARBA00012438"/>
    </source>
</evidence>
<evidence type="ECO:0000259" key="9">
    <source>
        <dbReference type="Pfam" id="PF07730"/>
    </source>
</evidence>
<evidence type="ECO:0000256" key="8">
    <source>
        <dbReference type="ARBA" id="ARBA00023012"/>
    </source>
</evidence>
<dbReference type="InterPro" id="IPR011712">
    <property type="entry name" value="Sig_transdc_His_kin_sub3_dim/P"/>
</dbReference>
<comment type="catalytic activity">
    <reaction evidence="1">
        <text>ATP + protein L-histidine = ADP + protein N-phospho-L-histidine.</text>
        <dbReference type="EC" id="2.7.13.3"/>
    </reaction>
</comment>
<evidence type="ECO:0000256" key="7">
    <source>
        <dbReference type="ARBA" id="ARBA00022840"/>
    </source>
</evidence>
<dbReference type="Proteomes" id="UP001501427">
    <property type="component" value="Unassembled WGS sequence"/>
</dbReference>
<dbReference type="PANTHER" id="PTHR24421:SF10">
    <property type="entry name" value="NITRATE_NITRITE SENSOR PROTEIN NARQ"/>
    <property type="match status" value="1"/>
</dbReference>
<keyword evidence="11" id="KW-1185">Reference proteome</keyword>
<gene>
    <name evidence="10" type="ORF">GCM10009546_11340</name>
</gene>
<keyword evidence="4" id="KW-0808">Transferase</keyword>
<evidence type="ECO:0000313" key="10">
    <source>
        <dbReference type="EMBL" id="GAA0551011.1"/>
    </source>
</evidence>
<accession>A0ABP3NTR7</accession>
<keyword evidence="3" id="KW-0597">Phosphoprotein</keyword>
<keyword evidence="5" id="KW-0547">Nucleotide-binding</keyword>
<evidence type="ECO:0000256" key="5">
    <source>
        <dbReference type="ARBA" id="ARBA00022741"/>
    </source>
</evidence>
<protein>
    <recommendedName>
        <fullName evidence="2">histidine kinase</fullName>
        <ecNumber evidence="2">2.7.13.3</ecNumber>
    </recommendedName>
</protein>
<dbReference type="EC" id="2.7.13.3" evidence="2"/>
<keyword evidence="7" id="KW-0067">ATP-binding</keyword>
<evidence type="ECO:0000256" key="6">
    <source>
        <dbReference type="ARBA" id="ARBA00022777"/>
    </source>
</evidence>
<name>A0ABP3NTR7_9ACTN</name>
<dbReference type="Pfam" id="PF07730">
    <property type="entry name" value="HisKA_3"/>
    <property type="match status" value="1"/>
</dbReference>
<feature type="domain" description="Signal transduction histidine kinase subgroup 3 dimerisation and phosphoacceptor" evidence="9">
    <location>
        <begin position="33"/>
        <end position="96"/>
    </location>
</feature>
<reference evidence="11" key="1">
    <citation type="journal article" date="2019" name="Int. J. Syst. Evol. Microbiol.">
        <title>The Global Catalogue of Microorganisms (GCM) 10K type strain sequencing project: providing services to taxonomists for standard genome sequencing and annotation.</title>
        <authorList>
            <consortium name="The Broad Institute Genomics Platform"/>
            <consortium name="The Broad Institute Genome Sequencing Center for Infectious Disease"/>
            <person name="Wu L."/>
            <person name="Ma J."/>
        </authorList>
    </citation>
    <scope>NUCLEOTIDE SEQUENCE [LARGE SCALE GENOMIC DNA]</scope>
    <source>
        <strain evidence="11">JCM 10667</strain>
    </source>
</reference>
<keyword evidence="8" id="KW-0902">Two-component regulatory system</keyword>
<dbReference type="InterPro" id="IPR050482">
    <property type="entry name" value="Sensor_HK_TwoCompSys"/>
</dbReference>
<comment type="caution">
    <text evidence="10">The sequence shown here is derived from an EMBL/GenBank/DDBJ whole genome shotgun (WGS) entry which is preliminary data.</text>
</comment>
<sequence>MVGNVQLGGGIVGRKAREVERRYLFAQAAIAAERSRLAREMHDVVTHHVTAMVVQSGAAQYLTGSPERVTEALGAISGTGRRALAELRFLLGVLEATGESASSDLTPMPGRVHAESITASAPPIG</sequence>
<keyword evidence="6" id="KW-0418">Kinase</keyword>
<evidence type="ECO:0000256" key="1">
    <source>
        <dbReference type="ARBA" id="ARBA00000085"/>
    </source>
</evidence>
<dbReference type="PANTHER" id="PTHR24421">
    <property type="entry name" value="NITRATE/NITRITE SENSOR PROTEIN NARX-RELATED"/>
    <property type="match status" value="1"/>
</dbReference>